<dbReference type="Gene3D" id="3.40.50.1820">
    <property type="entry name" value="alpha/beta hydrolase"/>
    <property type="match status" value="1"/>
</dbReference>
<comment type="caution">
    <text evidence="1">The sequence shown here is derived from an EMBL/GenBank/DDBJ whole genome shotgun (WGS) entry which is preliminary data.</text>
</comment>
<name>A0ABW2RSG0_9NOCA</name>
<organism evidence="1 2">
    <name type="scientific">Rhodococcus daqingensis</name>
    <dbReference type="NCBI Taxonomy" id="2479363"/>
    <lineage>
        <taxon>Bacteria</taxon>
        <taxon>Bacillati</taxon>
        <taxon>Actinomycetota</taxon>
        <taxon>Actinomycetes</taxon>
        <taxon>Mycobacteriales</taxon>
        <taxon>Nocardiaceae</taxon>
        <taxon>Rhodococcus</taxon>
    </lineage>
</organism>
<reference evidence="2" key="1">
    <citation type="journal article" date="2019" name="Int. J. Syst. Evol. Microbiol.">
        <title>The Global Catalogue of Microorganisms (GCM) 10K type strain sequencing project: providing services to taxonomists for standard genome sequencing and annotation.</title>
        <authorList>
            <consortium name="The Broad Institute Genomics Platform"/>
            <consortium name="The Broad Institute Genome Sequencing Center for Infectious Disease"/>
            <person name="Wu L."/>
            <person name="Ma J."/>
        </authorList>
    </citation>
    <scope>NUCLEOTIDE SEQUENCE [LARGE SCALE GENOMIC DNA]</scope>
    <source>
        <strain evidence="2">ICMP 19430</strain>
    </source>
</reference>
<dbReference type="PANTHER" id="PTHR34853:SF1">
    <property type="entry name" value="LIPASE 5"/>
    <property type="match status" value="1"/>
</dbReference>
<evidence type="ECO:0000313" key="2">
    <source>
        <dbReference type="Proteomes" id="UP001596484"/>
    </source>
</evidence>
<sequence length="441" mass="45579">MDIRDVAGGLGTGSLRVACRLAVALGTAVLAAVGSTAVASGTPAPDFYAAPAHLAPGRPGEILRTEPVTLAVAVPIDGRRWPAEATRIMYRSTDTHGADIAVTGTYFAPTLPWTGAGARPLVSLATGTQGQGDQCAPSRLFTEIVGYDAPLDVRAEYELLQVFALLSRGIAVVVTDYQGLGTPGVHTYLNRAAAAHAVLDAARAARALPGSGLGTTGPVGLWGYSQGGGAVAAAAELQADYAPDLDLRGAYAGGIPADLRQVARMMDGSAATGLIGYAINGIYAAYPETRVEIDRAMSPAGRATVEDVREQCLAETLLRHGLHRTSEWTADGRSVADTIDTLPMVRAAVDAQQIGRQTPAAPVLVVEGLGDDLIPYGPAREVAAAWCARGATVRFSTADFPPIAPGFIVGHGLPLLSGIPEALTWMTDRFEGRPGPVGCQL</sequence>
<dbReference type="PIRSF" id="PIRSF029171">
    <property type="entry name" value="Esterase_LipA"/>
    <property type="match status" value="1"/>
</dbReference>
<dbReference type="Pfam" id="PF03583">
    <property type="entry name" value="LIP"/>
    <property type="match status" value="1"/>
</dbReference>
<gene>
    <name evidence="1" type="ORF">ACFQS9_00845</name>
</gene>
<evidence type="ECO:0000313" key="1">
    <source>
        <dbReference type="EMBL" id="MFC7446429.1"/>
    </source>
</evidence>
<dbReference type="PANTHER" id="PTHR34853">
    <property type="match status" value="1"/>
</dbReference>
<dbReference type="RefSeq" id="WP_378400582.1">
    <property type="nucleotide sequence ID" value="NZ_JBHTCS010000001.1"/>
</dbReference>
<dbReference type="SUPFAM" id="SSF53474">
    <property type="entry name" value="alpha/beta-Hydrolases"/>
    <property type="match status" value="1"/>
</dbReference>
<dbReference type="Proteomes" id="UP001596484">
    <property type="component" value="Unassembled WGS sequence"/>
</dbReference>
<dbReference type="EMBL" id="JBHTCS010000001">
    <property type="protein sequence ID" value="MFC7446429.1"/>
    <property type="molecule type" value="Genomic_DNA"/>
</dbReference>
<proteinExistence type="predicted"/>
<dbReference type="InterPro" id="IPR005152">
    <property type="entry name" value="Lipase_secreted"/>
</dbReference>
<keyword evidence="2" id="KW-1185">Reference proteome</keyword>
<dbReference type="Gene3D" id="1.10.260.130">
    <property type="match status" value="1"/>
</dbReference>
<protein>
    <submittedName>
        <fullName evidence="1">Lipase family protein</fullName>
    </submittedName>
</protein>
<accession>A0ABW2RSG0</accession>
<dbReference type="InterPro" id="IPR029058">
    <property type="entry name" value="AB_hydrolase_fold"/>
</dbReference>